<dbReference type="EMBL" id="JAQMPJ010000014">
    <property type="protein sequence ID" value="MDB9006312.1"/>
    <property type="molecule type" value="Genomic_DNA"/>
</dbReference>
<comment type="caution">
    <text evidence="1">The sequence shown here is derived from an EMBL/GenBank/DDBJ whole genome shotgun (WGS) entry which is preliminary data.</text>
</comment>
<proteinExistence type="predicted"/>
<protein>
    <submittedName>
        <fullName evidence="1">Exonuclease</fullName>
    </submittedName>
</protein>
<dbReference type="Gene3D" id="3.60.21.10">
    <property type="match status" value="1"/>
</dbReference>
<organism evidence="1 2">
    <name type="scientific">Parabacteroides distasonis</name>
    <dbReference type="NCBI Taxonomy" id="823"/>
    <lineage>
        <taxon>Bacteria</taxon>
        <taxon>Pseudomonadati</taxon>
        <taxon>Bacteroidota</taxon>
        <taxon>Bacteroidia</taxon>
        <taxon>Bacteroidales</taxon>
        <taxon>Tannerellaceae</taxon>
        <taxon>Parabacteroides</taxon>
    </lineage>
</organism>
<evidence type="ECO:0000313" key="2">
    <source>
        <dbReference type="Proteomes" id="UP001210126"/>
    </source>
</evidence>
<reference evidence="1" key="1">
    <citation type="submission" date="2023-01" db="EMBL/GenBank/DDBJ databases">
        <title>Human gut microbiome strain richness.</title>
        <authorList>
            <person name="Chen-Liaw A."/>
        </authorList>
    </citation>
    <scope>NUCLEOTIDE SEQUENCE</scope>
    <source>
        <strain evidence="1">RTP21484st1_E5_RTP21484_190118</strain>
    </source>
</reference>
<accession>A0AB35JEK3</accession>
<keyword evidence="1" id="KW-0378">Hydrolase</keyword>
<dbReference type="SUPFAM" id="SSF56300">
    <property type="entry name" value="Metallo-dependent phosphatases"/>
    <property type="match status" value="1"/>
</dbReference>
<gene>
    <name evidence="1" type="ORF">PN599_15040</name>
</gene>
<dbReference type="GO" id="GO:0004527">
    <property type="term" value="F:exonuclease activity"/>
    <property type="evidence" value="ECO:0007669"/>
    <property type="project" value="UniProtKB-KW"/>
</dbReference>
<keyword evidence="1" id="KW-0269">Exonuclease</keyword>
<evidence type="ECO:0000313" key="1">
    <source>
        <dbReference type="EMBL" id="MDB9006312.1"/>
    </source>
</evidence>
<dbReference type="RefSeq" id="WP_011965932.1">
    <property type="nucleotide sequence ID" value="NZ_CACRUW010000004.1"/>
</dbReference>
<dbReference type="InterPro" id="IPR029052">
    <property type="entry name" value="Metallo-depent_PP-like"/>
</dbReference>
<dbReference type="Proteomes" id="UP001210126">
    <property type="component" value="Unassembled WGS sequence"/>
</dbReference>
<dbReference type="AlphaFoldDB" id="A0AB35JEK3"/>
<keyword evidence="1" id="KW-0540">Nuclease</keyword>
<name>A0AB35JEK3_PARDI</name>
<sequence length="104" mass="12187">MYRELFDILPMPDKSKPFIVMWYLQATCSKILEKNRAERTIIGRLECFSSEVFDEKIAYTALGHLHRTQRVLRHENARYAGAPLPMLFVEKNNKEGVTEENIID</sequence>